<proteinExistence type="predicted"/>
<dbReference type="KEGG" id="vg:63210232"/>
<dbReference type="RefSeq" id="YP_010013617.1">
    <property type="nucleotide sequence ID" value="NC_053513.1"/>
</dbReference>
<dbReference type="GeneID" id="63210232"/>
<evidence type="ECO:0000313" key="2">
    <source>
        <dbReference type="Proteomes" id="UP000515890"/>
    </source>
</evidence>
<sequence length="79" mass="8288">MSVSMGRETREWVSALQSPGHGGVVLDDLRDLVDATAGLPGNSQVSVEIGPGTGTIRRPRMVSVQHYSNESGPVAVEVS</sequence>
<dbReference type="Proteomes" id="UP000515890">
    <property type="component" value="Segment"/>
</dbReference>
<accession>A0A7G8LHF0</accession>
<protein>
    <submittedName>
        <fullName evidence="1">Uncharacterized protein</fullName>
    </submittedName>
</protein>
<keyword evidence="2" id="KW-1185">Reference proteome</keyword>
<reference evidence="1 2" key="1">
    <citation type="submission" date="2020-06" db="EMBL/GenBank/DDBJ databases">
        <authorList>
            <person name="Ruesch T."/>
            <person name="Stepniewski C."/>
            <person name="Ballard C."/>
            <person name="Battaglia S."/>
            <person name="Diaz I."/>
            <person name="Engley A."/>
            <person name="Erickson A."/>
            <person name="Ernst L."/>
            <person name="Gonzales E."/>
            <person name="Haider A."/>
            <person name="Harrison M."/>
            <person name="Moore J."/>
            <person name="Paratore J."/>
            <person name="Rafanan A."/>
            <person name="Storz S."/>
            <person name="Poxleitner M.K."/>
            <person name="Anders K.R."/>
            <person name="Garlena R.A."/>
            <person name="Russell D.A."/>
            <person name="Pope W.H."/>
            <person name="Jacobs-Sera D."/>
            <person name="Hatfull G.F."/>
        </authorList>
    </citation>
    <scope>NUCLEOTIDE SEQUENCE [LARGE SCALE GENOMIC DNA]</scope>
</reference>
<dbReference type="EMBL" id="MT658802">
    <property type="protein sequence ID" value="QNJ56672.1"/>
    <property type="molecule type" value="Genomic_DNA"/>
</dbReference>
<gene>
    <name evidence="1" type="primary">12</name>
    <name evidence="1" type="ORF">SEA_AZIZ_12</name>
</gene>
<name>A0A7G8LHF0_9CAUD</name>
<reference evidence="2" key="2">
    <citation type="journal article" date="2021" name="Microbiol. Resour. Announc.">
        <title>Genome Sequences of Subcluster M2 Mycobacteriophages Estes and Aziz.</title>
        <authorList>
            <person name="Fitzgerald S.K."/>
            <person name="Johnson E.H."/>
            <person name="Storz S.H.R."/>
            <person name="Ballard C."/>
            <person name="Battaglia S."/>
            <person name="Boice M."/>
            <person name="Bramwell-Butcher J."/>
            <person name="Dedinsky M."/>
            <person name="DeKlotz J."/>
            <person name="Diaz I."/>
            <person name="Engley A."/>
            <person name="Ernst L."/>
            <person name="Gonzales E."/>
            <person name="Groscost A."/>
            <person name="Grosser P."/>
            <person name="Haider A."/>
            <person name="Harrison M."/>
            <person name="Husler K."/>
            <person name="Lau J."/>
            <person name="Monlux M."/>
            <person name="Paratore J."/>
            <person name="Ruesch T."/>
            <person name="Schlesinger M."/>
            <person name="Scholes A."/>
            <person name="Poxleitner M.K."/>
            <person name="Anders K.R."/>
        </authorList>
    </citation>
    <scope>NUCLEOTIDE SEQUENCE [LARGE SCALE GENOMIC DNA]</scope>
</reference>
<organism evidence="1 2">
    <name type="scientific">Mycobacterium phage Aziz</name>
    <dbReference type="NCBI Taxonomy" id="2762281"/>
    <lineage>
        <taxon>Viruses</taxon>
        <taxon>Duplodnaviria</taxon>
        <taxon>Heunggongvirae</taxon>
        <taxon>Uroviricota</taxon>
        <taxon>Caudoviricetes</taxon>
        <taxon>Vilmaviridae</taxon>
        <taxon>Mclasvirinae</taxon>
        <taxon>Reyvirus</taxon>
        <taxon>Reyvirus aziz</taxon>
    </lineage>
</organism>
<evidence type="ECO:0000313" key="1">
    <source>
        <dbReference type="EMBL" id="QNJ56672.1"/>
    </source>
</evidence>